<accession>A0ABN7US79</accession>
<reference evidence="1 2" key="1">
    <citation type="submission" date="2021-06" db="EMBL/GenBank/DDBJ databases">
        <authorList>
            <person name="Kallberg Y."/>
            <person name="Tangrot J."/>
            <person name="Rosling A."/>
        </authorList>
    </citation>
    <scope>NUCLEOTIDE SEQUENCE [LARGE SCALE GENOMIC DNA]</scope>
    <source>
        <strain evidence="1 2">120-4 pot B 10/14</strain>
    </source>
</reference>
<evidence type="ECO:0000313" key="2">
    <source>
        <dbReference type="Proteomes" id="UP000789901"/>
    </source>
</evidence>
<dbReference type="Pfam" id="PF12694">
    <property type="entry name" value="cpYpsA"/>
    <property type="match status" value="1"/>
</dbReference>
<evidence type="ECO:0000313" key="1">
    <source>
        <dbReference type="EMBL" id="CAG8652960.1"/>
    </source>
</evidence>
<comment type="caution">
    <text evidence="1">The sequence shown here is derived from an EMBL/GenBank/DDBJ whole genome shotgun (WGS) entry which is preliminary data.</text>
</comment>
<sequence>MIFTFRSGGQTGVDRGLFDAFLDYVKNNKNIKNINREESLLIVEFKNGNVWILTGWCPQGRIADDGKLDSKYPFKETPASEYKERTEWNVRDAEATLIILPSSTYDPKLGGTGFTIKMAEKYGKILQQIYLDHNTVDNIKQLLAWIKNNKIGQLNIAGPRESKFPGIQESTYKLMYSLLERMENNQLIND</sequence>
<name>A0ABN7US79_GIGMA</name>
<proteinExistence type="predicted"/>
<dbReference type="Proteomes" id="UP000789901">
    <property type="component" value="Unassembled WGS sequence"/>
</dbReference>
<keyword evidence="2" id="KW-1185">Reference proteome</keyword>
<dbReference type="EMBL" id="CAJVQB010005090">
    <property type="protein sequence ID" value="CAG8652960.1"/>
    <property type="molecule type" value="Genomic_DNA"/>
</dbReference>
<dbReference type="Gene3D" id="3.40.50.450">
    <property type="match status" value="1"/>
</dbReference>
<organism evidence="1 2">
    <name type="scientific">Gigaspora margarita</name>
    <dbReference type="NCBI Taxonomy" id="4874"/>
    <lineage>
        <taxon>Eukaryota</taxon>
        <taxon>Fungi</taxon>
        <taxon>Fungi incertae sedis</taxon>
        <taxon>Mucoromycota</taxon>
        <taxon>Glomeromycotina</taxon>
        <taxon>Glomeromycetes</taxon>
        <taxon>Diversisporales</taxon>
        <taxon>Gigasporaceae</taxon>
        <taxon>Gigaspora</taxon>
    </lineage>
</organism>
<dbReference type="InterPro" id="IPR024755">
    <property type="entry name" value="cpYpsA"/>
</dbReference>
<protein>
    <submittedName>
        <fullName evidence="1">34586_t:CDS:1</fullName>
    </submittedName>
</protein>
<gene>
    <name evidence="1" type="ORF">GMARGA_LOCUS9454</name>
</gene>